<dbReference type="STRING" id="1470563.SAMN05444000_10154"/>
<keyword evidence="1" id="KW-0808">Transferase</keyword>
<gene>
    <name evidence="1" type="ORF">SAMN05444000_10154</name>
</gene>
<organism evidence="1 2">
    <name type="scientific">Shimia gijangensis</name>
    <dbReference type="NCBI Taxonomy" id="1470563"/>
    <lineage>
        <taxon>Bacteria</taxon>
        <taxon>Pseudomonadati</taxon>
        <taxon>Pseudomonadota</taxon>
        <taxon>Alphaproteobacteria</taxon>
        <taxon>Rhodobacterales</taxon>
        <taxon>Roseobacteraceae</taxon>
    </lineage>
</organism>
<protein>
    <submittedName>
        <fullName evidence="1">Citrate lyase subunit alpha / citrate CoA-transferase</fullName>
    </submittedName>
</protein>
<keyword evidence="1" id="KW-0456">Lyase</keyword>
<dbReference type="InterPro" id="IPR037171">
    <property type="entry name" value="NagB/RpiA_transferase-like"/>
</dbReference>
<dbReference type="OrthoDB" id="9767643at2"/>
<dbReference type="EMBL" id="FQZQ01000001">
    <property type="protein sequence ID" value="SHI40357.1"/>
    <property type="molecule type" value="Genomic_DNA"/>
</dbReference>
<accession>A0A1M6AV88</accession>
<dbReference type="GO" id="GO:0009346">
    <property type="term" value="C:ATP-independent citrate lyase complex"/>
    <property type="evidence" value="ECO:0007669"/>
    <property type="project" value="InterPro"/>
</dbReference>
<proteinExistence type="predicted"/>
<reference evidence="2" key="1">
    <citation type="submission" date="2016-11" db="EMBL/GenBank/DDBJ databases">
        <authorList>
            <person name="Varghese N."/>
            <person name="Submissions S."/>
        </authorList>
    </citation>
    <scope>NUCLEOTIDE SEQUENCE [LARGE SCALE GENOMIC DNA]</scope>
    <source>
        <strain evidence="2">DSM 100564</strain>
    </source>
</reference>
<dbReference type="Pfam" id="PF04223">
    <property type="entry name" value="CitF"/>
    <property type="match status" value="1"/>
</dbReference>
<evidence type="ECO:0000313" key="1">
    <source>
        <dbReference type="EMBL" id="SHI40357.1"/>
    </source>
</evidence>
<dbReference type="PANTHER" id="PTHR40596:SF1">
    <property type="entry name" value="CITRATE LYASE ALPHA CHAIN"/>
    <property type="match status" value="1"/>
</dbReference>
<evidence type="ECO:0000313" key="2">
    <source>
        <dbReference type="Proteomes" id="UP000183982"/>
    </source>
</evidence>
<keyword evidence="2" id="KW-1185">Reference proteome</keyword>
<dbReference type="GO" id="GO:0008814">
    <property type="term" value="F:citrate CoA-transferase activity"/>
    <property type="evidence" value="ECO:0007669"/>
    <property type="project" value="InterPro"/>
</dbReference>
<dbReference type="GO" id="GO:0006084">
    <property type="term" value="P:acetyl-CoA metabolic process"/>
    <property type="evidence" value="ECO:0007669"/>
    <property type="project" value="InterPro"/>
</dbReference>
<dbReference type="PANTHER" id="PTHR40596">
    <property type="entry name" value="CITRATE LYASE ALPHA CHAIN"/>
    <property type="match status" value="1"/>
</dbReference>
<dbReference type="AlphaFoldDB" id="A0A1M6AV88"/>
<dbReference type="SUPFAM" id="SSF100950">
    <property type="entry name" value="NagB/RpiA/CoA transferase-like"/>
    <property type="match status" value="2"/>
</dbReference>
<dbReference type="Gene3D" id="3.40.1080.10">
    <property type="entry name" value="Glutaconate Coenzyme A-transferase"/>
    <property type="match status" value="2"/>
</dbReference>
<dbReference type="InterPro" id="IPR006472">
    <property type="entry name" value="Citrate_lyase_asu"/>
</dbReference>
<dbReference type="GO" id="GO:0005737">
    <property type="term" value="C:cytoplasm"/>
    <property type="evidence" value="ECO:0007669"/>
    <property type="project" value="InterPro"/>
</dbReference>
<name>A0A1M6AV88_9RHOB</name>
<dbReference type="RefSeq" id="WP_073248221.1">
    <property type="nucleotide sequence ID" value="NZ_FQZQ01000001.1"/>
</dbReference>
<dbReference type="GO" id="GO:0016829">
    <property type="term" value="F:lyase activity"/>
    <property type="evidence" value="ECO:0007669"/>
    <property type="project" value="UniProtKB-KW"/>
</dbReference>
<dbReference type="Proteomes" id="UP000183982">
    <property type="component" value="Unassembled WGS sequence"/>
</dbReference>
<sequence>MAALPDYIDGYGPVHAFAGAELSLTSPNPPRPAVNTVFTATLAEAIGNAGLASGSTISFHHHLRNGDDVMRQVLAICQTLGICDLHIAPSSLFPCHASLIPFLADGTVTRITTAYMNGPLADAVKAGKLRNPAVLQTHGGRAHAIESGRLGIDVAFVAAPAVDRSGNLTGAIGPEACGPLGYAMVDAAHAAHVIAVTDHVAESLPRICIPAAQVDQVVNVHSIGAAARIVSGTTGRPVSPKGKIIANLTARLIAASGLLQNGFSFQTGAGATSLAVASALTPVMTERGITGGFAAGGMTGPLVNMHHNGLFRELWDVQAFDLEAVRSFASDAAHHPMSAALYASPARADAIANRLDVMILGAAEVDQSFNVNVTQASDGRIIGGSGGHSDTAAGAKLPIVTTTLKAGGFPKLVSELTCLTTPGDTIGAVVTEAGMAIHPSRPDLTKAALHAGLPVVSIEDLCAQAQRECGKAPRTQSDGRIVAVCEYRDGRVIDVIIA</sequence>